<gene>
    <name evidence="2" type="ORF">BU24DRAFT_194292</name>
</gene>
<evidence type="ECO:0000313" key="2">
    <source>
        <dbReference type="EMBL" id="KAF2016125.1"/>
    </source>
</evidence>
<keyword evidence="1" id="KW-0812">Transmembrane</keyword>
<organism evidence="2 3">
    <name type="scientific">Aaosphaeria arxii CBS 175.79</name>
    <dbReference type="NCBI Taxonomy" id="1450172"/>
    <lineage>
        <taxon>Eukaryota</taxon>
        <taxon>Fungi</taxon>
        <taxon>Dikarya</taxon>
        <taxon>Ascomycota</taxon>
        <taxon>Pezizomycotina</taxon>
        <taxon>Dothideomycetes</taxon>
        <taxon>Pleosporomycetidae</taxon>
        <taxon>Pleosporales</taxon>
        <taxon>Pleosporales incertae sedis</taxon>
        <taxon>Aaosphaeria</taxon>
    </lineage>
</organism>
<keyword evidence="1" id="KW-0472">Membrane</keyword>
<proteinExistence type="predicted"/>
<feature type="transmembrane region" description="Helical" evidence="1">
    <location>
        <begin position="84"/>
        <end position="102"/>
    </location>
</feature>
<keyword evidence="1" id="KW-1133">Transmembrane helix</keyword>
<keyword evidence="3" id="KW-1185">Reference proteome</keyword>
<dbReference type="RefSeq" id="XP_033384464.1">
    <property type="nucleotide sequence ID" value="XM_033521740.1"/>
</dbReference>
<dbReference type="Proteomes" id="UP000799778">
    <property type="component" value="Unassembled WGS sequence"/>
</dbReference>
<sequence>MINAYSITFYIYLCQLFRYLLLFTLSLCLFFISSARARFPRLRTWVSSITFLFLISANWMRRWMDSLALGYDQAILMMEKPKCIHWYAFCIVRMPSNFIVRVSKV</sequence>
<reference evidence="2" key="1">
    <citation type="journal article" date="2020" name="Stud. Mycol.">
        <title>101 Dothideomycetes genomes: a test case for predicting lifestyles and emergence of pathogens.</title>
        <authorList>
            <person name="Haridas S."/>
            <person name="Albert R."/>
            <person name="Binder M."/>
            <person name="Bloem J."/>
            <person name="Labutti K."/>
            <person name="Salamov A."/>
            <person name="Andreopoulos B."/>
            <person name="Baker S."/>
            <person name="Barry K."/>
            <person name="Bills G."/>
            <person name="Bluhm B."/>
            <person name="Cannon C."/>
            <person name="Castanera R."/>
            <person name="Culley D."/>
            <person name="Daum C."/>
            <person name="Ezra D."/>
            <person name="Gonzalez J."/>
            <person name="Henrissat B."/>
            <person name="Kuo A."/>
            <person name="Liang C."/>
            <person name="Lipzen A."/>
            <person name="Lutzoni F."/>
            <person name="Magnuson J."/>
            <person name="Mondo S."/>
            <person name="Nolan M."/>
            <person name="Ohm R."/>
            <person name="Pangilinan J."/>
            <person name="Park H.-J."/>
            <person name="Ramirez L."/>
            <person name="Alfaro M."/>
            <person name="Sun H."/>
            <person name="Tritt A."/>
            <person name="Yoshinaga Y."/>
            <person name="Zwiers L.-H."/>
            <person name="Turgeon B."/>
            <person name="Goodwin S."/>
            <person name="Spatafora J."/>
            <person name="Crous P."/>
            <person name="Grigoriev I."/>
        </authorList>
    </citation>
    <scope>NUCLEOTIDE SEQUENCE</scope>
    <source>
        <strain evidence="2">CBS 175.79</strain>
    </source>
</reference>
<accession>A0A6A5XS17</accession>
<dbReference type="EMBL" id="ML978069">
    <property type="protein sequence ID" value="KAF2016125.1"/>
    <property type="molecule type" value="Genomic_DNA"/>
</dbReference>
<evidence type="ECO:0000313" key="3">
    <source>
        <dbReference type="Proteomes" id="UP000799778"/>
    </source>
</evidence>
<dbReference type="AlphaFoldDB" id="A0A6A5XS17"/>
<feature type="transmembrane region" description="Helical" evidence="1">
    <location>
        <begin position="6"/>
        <end position="32"/>
    </location>
</feature>
<evidence type="ECO:0000256" key="1">
    <source>
        <dbReference type="SAM" id="Phobius"/>
    </source>
</evidence>
<protein>
    <submittedName>
        <fullName evidence="2">Uncharacterized protein</fullName>
    </submittedName>
</protein>
<dbReference type="GeneID" id="54279137"/>
<feature type="transmembrane region" description="Helical" evidence="1">
    <location>
        <begin position="44"/>
        <end position="64"/>
    </location>
</feature>
<name>A0A6A5XS17_9PLEO</name>